<dbReference type="Proteomes" id="UP000053477">
    <property type="component" value="Unassembled WGS sequence"/>
</dbReference>
<dbReference type="AlphaFoldDB" id="A0A0H2SGJ8"/>
<proteinExistence type="predicted"/>
<dbReference type="InParanoid" id="A0A0H2SGJ8"/>
<evidence type="ECO:0000313" key="2">
    <source>
        <dbReference type="Proteomes" id="UP000053477"/>
    </source>
</evidence>
<gene>
    <name evidence="1" type="ORF">SCHPADRAFT_887952</name>
</gene>
<sequence>MIIPTVQLLAASGTAQGGGQANPTAQGYNNANANYGVVTTSQQAQASYAQYYNQGNYSVQQQSDAIRAAATTKTKTKTVKSKGHTATHTTNTGPATVDWSHATGLTGQNVIPGQTGYVYAYPSGPNQHCVTYIPGYENNNNGTAPTTVPVCVERSAGSHRAQIPGPFRAMGSLLGSNGRK</sequence>
<protein>
    <submittedName>
        <fullName evidence="1">Uncharacterized protein</fullName>
    </submittedName>
</protein>
<keyword evidence="2" id="KW-1185">Reference proteome</keyword>
<name>A0A0H2SGJ8_9AGAM</name>
<dbReference type="EMBL" id="KQ085919">
    <property type="protein sequence ID" value="KLO16191.1"/>
    <property type="molecule type" value="Genomic_DNA"/>
</dbReference>
<evidence type="ECO:0000313" key="1">
    <source>
        <dbReference type="EMBL" id="KLO16191.1"/>
    </source>
</evidence>
<reference evidence="1 2" key="1">
    <citation type="submission" date="2015-04" db="EMBL/GenBank/DDBJ databases">
        <title>Complete genome sequence of Schizopora paradoxa KUC8140, a cosmopolitan wood degrader in East Asia.</title>
        <authorList>
            <consortium name="DOE Joint Genome Institute"/>
            <person name="Min B."/>
            <person name="Park H."/>
            <person name="Jang Y."/>
            <person name="Kim J.-J."/>
            <person name="Kim K.H."/>
            <person name="Pangilinan J."/>
            <person name="Lipzen A."/>
            <person name="Riley R."/>
            <person name="Grigoriev I.V."/>
            <person name="Spatafora J.W."/>
            <person name="Choi I.-G."/>
        </authorList>
    </citation>
    <scope>NUCLEOTIDE SEQUENCE [LARGE SCALE GENOMIC DNA]</scope>
    <source>
        <strain evidence="1 2">KUC8140</strain>
    </source>
</reference>
<organism evidence="1 2">
    <name type="scientific">Schizopora paradoxa</name>
    <dbReference type="NCBI Taxonomy" id="27342"/>
    <lineage>
        <taxon>Eukaryota</taxon>
        <taxon>Fungi</taxon>
        <taxon>Dikarya</taxon>
        <taxon>Basidiomycota</taxon>
        <taxon>Agaricomycotina</taxon>
        <taxon>Agaricomycetes</taxon>
        <taxon>Hymenochaetales</taxon>
        <taxon>Schizoporaceae</taxon>
        <taxon>Schizopora</taxon>
    </lineage>
</organism>
<accession>A0A0H2SGJ8</accession>